<evidence type="ECO:0000313" key="3">
    <source>
        <dbReference type="EMBL" id="EOA22702.1"/>
    </source>
</evidence>
<feature type="domain" description="Neprosin PEP catalytic" evidence="2">
    <location>
        <begin position="171"/>
        <end position="412"/>
    </location>
</feature>
<feature type="non-terminal residue" evidence="3">
    <location>
        <position position="1"/>
    </location>
</feature>
<protein>
    <recommendedName>
        <fullName evidence="2">Neprosin PEP catalytic domain-containing protein</fullName>
    </recommendedName>
</protein>
<dbReference type="PROSITE" id="PS52045">
    <property type="entry name" value="NEPROSIN_PEP_CD"/>
    <property type="match status" value="1"/>
</dbReference>
<dbReference type="PANTHER" id="PTHR31589">
    <property type="entry name" value="PROTEIN, PUTATIVE (DUF239)-RELATED-RELATED"/>
    <property type="match status" value="1"/>
</dbReference>
<dbReference type="Pfam" id="PF03080">
    <property type="entry name" value="Neprosin"/>
    <property type="match status" value="1"/>
</dbReference>
<accession>R0FJT0</accession>
<dbReference type="PANTHER" id="PTHR31589:SF176">
    <property type="entry name" value="NEPROSIN ACTIVATION PEPTIDE DOMAIN-CONTAINING PROTEIN-RELATED"/>
    <property type="match status" value="1"/>
</dbReference>
<sequence>INLISILTLFLNNMKISFRTMILTFLSYIFCFGEMASLYNHFVDSKTSQSVNHFDIEKQLNVINKPAVKIIKTTHGDTYGCVDLYKQPAFEHMSVKNKLFLYNVRRISSLKKSRVNHENFGISWDNGIGCPIGTVPIKRVTKDELLGLNLFSTKYKPRGSWNSTSSHYNVDNDQQHHFAVSRTKGGKNKKYNGATMIVSLNDPKVKLPQYSSARMHIQIGDDFIQIGWIVNPKLYGDTKPRTFVYTKAGNNQCYNSMCQIGIILVRSDIPFGVALEPVCVRGSNPSASVTIAVYKDKINGNWWLDYGEVTLGFWPASRFKQSYANNVEWGGEVYSAFMSGAQMGNGYFPKKHPLFDAIIFNITTVDEKFEIDKLVNNTETFSDNTRGYKVIEDLYSDYPVGHIIYFGGPGNI</sequence>
<evidence type="ECO:0000259" key="2">
    <source>
        <dbReference type="PROSITE" id="PS52045"/>
    </source>
</evidence>
<organism evidence="3 4">
    <name type="scientific">Capsella rubella</name>
    <dbReference type="NCBI Taxonomy" id="81985"/>
    <lineage>
        <taxon>Eukaryota</taxon>
        <taxon>Viridiplantae</taxon>
        <taxon>Streptophyta</taxon>
        <taxon>Embryophyta</taxon>
        <taxon>Tracheophyta</taxon>
        <taxon>Spermatophyta</taxon>
        <taxon>Magnoliopsida</taxon>
        <taxon>eudicotyledons</taxon>
        <taxon>Gunneridae</taxon>
        <taxon>Pentapetalae</taxon>
        <taxon>rosids</taxon>
        <taxon>malvids</taxon>
        <taxon>Brassicales</taxon>
        <taxon>Brassicaceae</taxon>
        <taxon>Camelineae</taxon>
        <taxon>Capsella</taxon>
    </lineage>
</organism>
<evidence type="ECO:0000256" key="1">
    <source>
        <dbReference type="SAM" id="Phobius"/>
    </source>
</evidence>
<dbReference type="AlphaFoldDB" id="R0FJT0"/>
<name>R0FJT0_9BRAS</name>
<keyword evidence="1" id="KW-0812">Transmembrane</keyword>
<dbReference type="Proteomes" id="UP000029121">
    <property type="component" value="Unassembled WGS sequence"/>
</dbReference>
<reference evidence="4" key="1">
    <citation type="journal article" date="2013" name="Nat. Genet.">
        <title>The Capsella rubella genome and the genomic consequences of rapid mating system evolution.</title>
        <authorList>
            <person name="Slotte T."/>
            <person name="Hazzouri K.M."/>
            <person name="Agren J.A."/>
            <person name="Koenig D."/>
            <person name="Maumus F."/>
            <person name="Guo Y.L."/>
            <person name="Steige K."/>
            <person name="Platts A.E."/>
            <person name="Escobar J.S."/>
            <person name="Newman L.K."/>
            <person name="Wang W."/>
            <person name="Mandakova T."/>
            <person name="Vello E."/>
            <person name="Smith L.M."/>
            <person name="Henz S.R."/>
            <person name="Steffen J."/>
            <person name="Takuno S."/>
            <person name="Brandvain Y."/>
            <person name="Coop G."/>
            <person name="Andolfatto P."/>
            <person name="Hu T.T."/>
            <person name="Blanchette M."/>
            <person name="Clark R.M."/>
            <person name="Quesneville H."/>
            <person name="Nordborg M."/>
            <person name="Gaut B.S."/>
            <person name="Lysak M.A."/>
            <person name="Jenkins J."/>
            <person name="Grimwood J."/>
            <person name="Chapman J."/>
            <person name="Prochnik S."/>
            <person name="Shu S."/>
            <person name="Rokhsar D."/>
            <person name="Schmutz J."/>
            <person name="Weigel D."/>
            <person name="Wright S.I."/>
        </authorList>
    </citation>
    <scope>NUCLEOTIDE SEQUENCE [LARGE SCALE GENOMIC DNA]</scope>
    <source>
        <strain evidence="4">cv. Monte Gargano</strain>
    </source>
</reference>
<keyword evidence="1" id="KW-0472">Membrane</keyword>
<dbReference type="EMBL" id="KB870810">
    <property type="protein sequence ID" value="EOA22702.1"/>
    <property type="molecule type" value="Genomic_DNA"/>
</dbReference>
<dbReference type="OrthoDB" id="1113319at2759"/>
<proteinExistence type="predicted"/>
<dbReference type="InterPro" id="IPR004314">
    <property type="entry name" value="Neprosin"/>
</dbReference>
<dbReference type="eggNOG" id="ENOG502RY8N">
    <property type="taxonomic scope" value="Eukaryota"/>
</dbReference>
<dbReference type="InterPro" id="IPR053168">
    <property type="entry name" value="Glutamic_endopeptidase"/>
</dbReference>
<dbReference type="STRING" id="81985.R0FJT0"/>
<gene>
    <name evidence="3" type="ORF">CARUB_v10003408mg</name>
</gene>
<evidence type="ECO:0000313" key="4">
    <source>
        <dbReference type="Proteomes" id="UP000029121"/>
    </source>
</evidence>
<dbReference type="InterPro" id="IPR025521">
    <property type="entry name" value="Neprosin_propep"/>
</dbReference>
<dbReference type="KEGG" id="crb:17883026"/>
<keyword evidence="4" id="KW-1185">Reference proteome</keyword>
<keyword evidence="1" id="KW-1133">Transmembrane helix</keyword>
<feature type="transmembrane region" description="Helical" evidence="1">
    <location>
        <begin position="21"/>
        <end position="42"/>
    </location>
</feature>
<dbReference type="Pfam" id="PF14365">
    <property type="entry name" value="Neprosin_AP"/>
    <property type="match status" value="1"/>
</dbReference>